<feature type="compositionally biased region" description="Low complexity" evidence="1">
    <location>
        <begin position="235"/>
        <end position="254"/>
    </location>
</feature>
<dbReference type="RefSeq" id="WP_012591762.1">
    <property type="nucleotide sequence ID" value="NC_011666.1"/>
</dbReference>
<feature type="region of interest" description="Disordered" evidence="1">
    <location>
        <begin position="230"/>
        <end position="279"/>
    </location>
</feature>
<accession>B8ERZ5</accession>
<proteinExistence type="predicted"/>
<dbReference type="KEGG" id="msl:Msil_2774"/>
<evidence type="ECO:0000313" key="2">
    <source>
        <dbReference type="EMBL" id="ACK51693.1"/>
    </source>
</evidence>
<keyword evidence="3" id="KW-1185">Reference proteome</keyword>
<evidence type="ECO:0000313" key="3">
    <source>
        <dbReference type="Proteomes" id="UP000002257"/>
    </source>
</evidence>
<dbReference type="AlphaFoldDB" id="B8ERZ5"/>
<dbReference type="Proteomes" id="UP000002257">
    <property type="component" value="Chromosome"/>
</dbReference>
<dbReference type="eggNOG" id="COG1705">
    <property type="taxonomic scope" value="Bacteria"/>
</dbReference>
<dbReference type="EMBL" id="CP001280">
    <property type="protein sequence ID" value="ACK51693.1"/>
    <property type="molecule type" value="Genomic_DNA"/>
</dbReference>
<organism evidence="2 3">
    <name type="scientific">Methylocella silvestris (strain DSM 15510 / CIP 108128 / LMG 27833 / NCIMB 13906 / BL2)</name>
    <dbReference type="NCBI Taxonomy" id="395965"/>
    <lineage>
        <taxon>Bacteria</taxon>
        <taxon>Pseudomonadati</taxon>
        <taxon>Pseudomonadota</taxon>
        <taxon>Alphaproteobacteria</taxon>
        <taxon>Hyphomicrobiales</taxon>
        <taxon>Beijerinckiaceae</taxon>
        <taxon>Methylocella</taxon>
    </lineage>
</organism>
<reference evidence="2 3" key="1">
    <citation type="journal article" date="2010" name="J. Bacteriol.">
        <title>Complete genome sequence of the aerobic facultative methanotroph Methylocella silvestris BL2.</title>
        <authorList>
            <person name="Chen Y."/>
            <person name="Crombie A."/>
            <person name="Rahman M.T."/>
            <person name="Dedysh S.N."/>
            <person name="Liesack W."/>
            <person name="Stott M.B."/>
            <person name="Alam M."/>
            <person name="Theisen A.R."/>
            <person name="Murrell J.C."/>
            <person name="Dunfield P.F."/>
        </authorList>
    </citation>
    <scope>NUCLEOTIDE SEQUENCE [LARGE SCALE GENOMIC DNA]</scope>
    <source>
        <strain evidence="3">DSM 15510 / CIP 108128 / LMG 27833 / NCIMB 13906 / BL2</strain>
    </source>
</reference>
<dbReference type="OrthoDB" id="8421800at2"/>
<evidence type="ECO:0000256" key="1">
    <source>
        <dbReference type="SAM" id="MobiDB-lite"/>
    </source>
</evidence>
<sequence length="279" mass="28257">MTDALGNTSVSYQNQAPGAPIFRGGVLSHVGPDGTIPTVLGGSGQNPTNSVAVPTVPGEPSGVPAPGSDNVGAAILGPGSAIGSIIQQSQENAARGEELGQSVRSLANYKDAGVHAQAALAQLGSVEELGKKAGYGVIPQVQKVLGEYGMATPGLTDIQAYSSAIDALAPNQALAGSFKNALGGLMTTPQGREIAVKNLELMGQYQAHIGKIAADTTKSAQQRMTEIQNLPPPSLQLSLPETGPGASGSAPPAGFKQAKDGGFYAPDPNRPGKFLKWSP</sequence>
<dbReference type="STRING" id="395965.Msil_2774"/>
<name>B8ERZ5_METSB</name>
<protein>
    <submittedName>
        <fullName evidence="2">Uncharacterized protein</fullName>
    </submittedName>
</protein>
<gene>
    <name evidence="2" type="ordered locus">Msil_2774</name>
</gene>
<dbReference type="HOGENOM" id="CLU_996813_0_0_5"/>